<dbReference type="EMBL" id="RBZM01000009">
    <property type="protein sequence ID" value="RKP48808.1"/>
    <property type="molecule type" value="Genomic_DNA"/>
</dbReference>
<dbReference type="InterPro" id="IPR018060">
    <property type="entry name" value="HTH_AraC"/>
</dbReference>
<evidence type="ECO:0000256" key="3">
    <source>
        <dbReference type="ARBA" id="ARBA00023163"/>
    </source>
</evidence>
<organism evidence="5 6">
    <name type="scientific">Cohnella endophytica</name>
    <dbReference type="NCBI Taxonomy" id="2419778"/>
    <lineage>
        <taxon>Bacteria</taxon>
        <taxon>Bacillati</taxon>
        <taxon>Bacillota</taxon>
        <taxon>Bacilli</taxon>
        <taxon>Bacillales</taxon>
        <taxon>Paenibacillaceae</taxon>
        <taxon>Cohnella</taxon>
    </lineage>
</organism>
<dbReference type="GO" id="GO:0003700">
    <property type="term" value="F:DNA-binding transcription factor activity"/>
    <property type="evidence" value="ECO:0007669"/>
    <property type="project" value="InterPro"/>
</dbReference>
<dbReference type="InterPro" id="IPR003313">
    <property type="entry name" value="AraC-bd"/>
</dbReference>
<dbReference type="SUPFAM" id="SSF46689">
    <property type="entry name" value="Homeodomain-like"/>
    <property type="match status" value="2"/>
</dbReference>
<dbReference type="InterPro" id="IPR037923">
    <property type="entry name" value="HTH-like"/>
</dbReference>
<dbReference type="InterPro" id="IPR009057">
    <property type="entry name" value="Homeodomain-like_sf"/>
</dbReference>
<dbReference type="PROSITE" id="PS01124">
    <property type="entry name" value="HTH_ARAC_FAMILY_2"/>
    <property type="match status" value="1"/>
</dbReference>
<evidence type="ECO:0000313" key="5">
    <source>
        <dbReference type="EMBL" id="RKP48808.1"/>
    </source>
</evidence>
<sequence length="291" mass="33353">MTTNYLTIMMKHFEHMNFEVSAAAETVLDASSVKDREDIYDCSRFLYVKEGTGKLYVRGKEVPLVQGKLIILLSGTPHRFALEKDEEITLQWCHYRSSYEERDLYRTLQMPFHIQIMDGPAVDALFKQLFKELVRDKLTSRLRIKAALLELLSIYLDSLPLGENEGAPSEELQKINVILQYIDDHLADNITVESLAKQVYLHPNYFIVFFKGILGYSPIQYVNQRRMEVAKGLLLQPECNVSAVASKIGMQIYYFSRMFKAHTGLTPSRYRKQAALFTAAENESAGTDEEG</sequence>
<keyword evidence="6" id="KW-1185">Reference proteome</keyword>
<protein>
    <submittedName>
        <fullName evidence="5">AraC family transcriptional regulator</fullName>
    </submittedName>
</protein>
<name>A0A494XE66_9BACL</name>
<dbReference type="PANTHER" id="PTHR43280:SF2">
    <property type="entry name" value="HTH-TYPE TRANSCRIPTIONAL REGULATOR EXSA"/>
    <property type="match status" value="1"/>
</dbReference>
<feature type="domain" description="HTH araC/xylS-type" evidence="4">
    <location>
        <begin position="176"/>
        <end position="273"/>
    </location>
</feature>
<evidence type="ECO:0000259" key="4">
    <source>
        <dbReference type="PROSITE" id="PS01124"/>
    </source>
</evidence>
<dbReference type="SUPFAM" id="SSF51215">
    <property type="entry name" value="Regulatory protein AraC"/>
    <property type="match status" value="1"/>
</dbReference>
<accession>A0A494XE66</accession>
<keyword evidence="3" id="KW-0804">Transcription</keyword>
<evidence type="ECO:0000313" key="6">
    <source>
        <dbReference type="Proteomes" id="UP000282076"/>
    </source>
</evidence>
<keyword evidence="2" id="KW-0238">DNA-binding</keyword>
<dbReference type="Proteomes" id="UP000282076">
    <property type="component" value="Unassembled WGS sequence"/>
</dbReference>
<dbReference type="InterPro" id="IPR018062">
    <property type="entry name" value="HTH_AraC-typ_CS"/>
</dbReference>
<dbReference type="PANTHER" id="PTHR43280">
    <property type="entry name" value="ARAC-FAMILY TRANSCRIPTIONAL REGULATOR"/>
    <property type="match status" value="1"/>
</dbReference>
<dbReference type="PROSITE" id="PS00041">
    <property type="entry name" value="HTH_ARAC_FAMILY_1"/>
    <property type="match status" value="1"/>
</dbReference>
<dbReference type="Pfam" id="PF02311">
    <property type="entry name" value="AraC_binding"/>
    <property type="match status" value="1"/>
</dbReference>
<keyword evidence="1" id="KW-0805">Transcription regulation</keyword>
<dbReference type="InterPro" id="IPR014710">
    <property type="entry name" value="RmlC-like_jellyroll"/>
</dbReference>
<dbReference type="AlphaFoldDB" id="A0A494XE66"/>
<dbReference type="Pfam" id="PF12833">
    <property type="entry name" value="HTH_18"/>
    <property type="match status" value="1"/>
</dbReference>
<comment type="caution">
    <text evidence="5">The sequence shown here is derived from an EMBL/GenBank/DDBJ whole genome shotgun (WGS) entry which is preliminary data.</text>
</comment>
<dbReference type="SMART" id="SM00342">
    <property type="entry name" value="HTH_ARAC"/>
    <property type="match status" value="1"/>
</dbReference>
<evidence type="ECO:0000256" key="2">
    <source>
        <dbReference type="ARBA" id="ARBA00023125"/>
    </source>
</evidence>
<gene>
    <name evidence="5" type="ORF">D7Z26_20755</name>
</gene>
<reference evidence="5 6" key="1">
    <citation type="submission" date="2018-10" db="EMBL/GenBank/DDBJ databases">
        <title>Cohnella sp. M2MS4P-1, whole genome shotgun sequence.</title>
        <authorList>
            <person name="Tuo L."/>
        </authorList>
    </citation>
    <scope>NUCLEOTIDE SEQUENCE [LARGE SCALE GENOMIC DNA]</scope>
    <source>
        <strain evidence="5 6">M2MS4P-1</strain>
    </source>
</reference>
<dbReference type="OrthoDB" id="9780667at2"/>
<evidence type="ECO:0000256" key="1">
    <source>
        <dbReference type="ARBA" id="ARBA00023015"/>
    </source>
</evidence>
<dbReference type="GO" id="GO:0043565">
    <property type="term" value="F:sequence-specific DNA binding"/>
    <property type="evidence" value="ECO:0007669"/>
    <property type="project" value="InterPro"/>
</dbReference>
<dbReference type="Gene3D" id="2.60.120.10">
    <property type="entry name" value="Jelly Rolls"/>
    <property type="match status" value="1"/>
</dbReference>
<proteinExistence type="predicted"/>
<dbReference type="Gene3D" id="1.10.10.60">
    <property type="entry name" value="Homeodomain-like"/>
    <property type="match status" value="2"/>
</dbReference>
<dbReference type="RefSeq" id="WP_120978946.1">
    <property type="nucleotide sequence ID" value="NZ_RBZM01000009.1"/>
</dbReference>